<proteinExistence type="predicted"/>
<evidence type="ECO:0000313" key="3">
    <source>
        <dbReference type="EMBL" id="QCF26831.1"/>
    </source>
</evidence>
<feature type="domain" description="AB hydrolase-1" evidence="2">
    <location>
        <begin position="42"/>
        <end position="277"/>
    </location>
</feature>
<keyword evidence="4" id="KW-1185">Reference proteome</keyword>
<dbReference type="OrthoDB" id="2004167at2"/>
<dbReference type="Gene3D" id="3.40.50.1820">
    <property type="entry name" value="alpha/beta hydrolase"/>
    <property type="match status" value="1"/>
</dbReference>
<feature type="chain" id="PRO_5020661580" evidence="1">
    <location>
        <begin position="28"/>
        <end position="317"/>
    </location>
</feature>
<dbReference type="Proteomes" id="UP000298049">
    <property type="component" value="Chromosome"/>
</dbReference>
<dbReference type="InterPro" id="IPR000073">
    <property type="entry name" value="AB_hydrolase_1"/>
</dbReference>
<gene>
    <name evidence="3" type="ORF">soil367_13305</name>
</gene>
<dbReference type="KEGG" id="hmi:soil367_13305"/>
<dbReference type="InterPro" id="IPR029058">
    <property type="entry name" value="AB_hydrolase_fold"/>
</dbReference>
<name>A0A4P7XIB6_9ALTE</name>
<keyword evidence="1" id="KW-0732">Signal</keyword>
<reference evidence="3 4" key="1">
    <citation type="submission" date="2018-07" db="EMBL/GenBank/DDBJ databases">
        <title>Marsedoiliclastica nanhaica gen. nov. sp. nov., a novel marine hydrocarbonoclastic bacterium isolated from an in-situ enriched hydrocarbon-degrading consortium in deep-sea sediment.</title>
        <authorList>
            <person name="Dong C."/>
            <person name="Ma T."/>
            <person name="Liu R."/>
            <person name="Shao Z."/>
        </authorList>
    </citation>
    <scope>NUCLEOTIDE SEQUENCE [LARGE SCALE GENOMIC DNA]</scope>
    <source>
        <strain evidence="4">soil36-7</strain>
    </source>
</reference>
<protein>
    <submittedName>
        <fullName evidence="3">Triacylglycerol lipase</fullName>
    </submittedName>
</protein>
<evidence type="ECO:0000256" key="1">
    <source>
        <dbReference type="SAM" id="SignalP"/>
    </source>
</evidence>
<evidence type="ECO:0000259" key="2">
    <source>
        <dbReference type="Pfam" id="PF00561"/>
    </source>
</evidence>
<accession>A0A4P7XIB6</accession>
<dbReference type="SUPFAM" id="SSF53474">
    <property type="entry name" value="alpha/beta-Hydrolases"/>
    <property type="match status" value="1"/>
</dbReference>
<dbReference type="Pfam" id="PF00561">
    <property type="entry name" value="Abhydrolase_1"/>
    <property type="match status" value="1"/>
</dbReference>
<evidence type="ECO:0000313" key="4">
    <source>
        <dbReference type="Proteomes" id="UP000298049"/>
    </source>
</evidence>
<dbReference type="AlphaFoldDB" id="A0A4P7XIB6"/>
<organism evidence="3 4">
    <name type="scientific">Hydrocarboniclastica marina</name>
    <dbReference type="NCBI Taxonomy" id="2259620"/>
    <lineage>
        <taxon>Bacteria</taxon>
        <taxon>Pseudomonadati</taxon>
        <taxon>Pseudomonadota</taxon>
        <taxon>Gammaproteobacteria</taxon>
        <taxon>Alteromonadales</taxon>
        <taxon>Alteromonadaceae</taxon>
        <taxon>Hydrocarboniclastica</taxon>
    </lineage>
</organism>
<dbReference type="EMBL" id="CP031093">
    <property type="protein sequence ID" value="QCF26831.1"/>
    <property type="molecule type" value="Genomic_DNA"/>
</dbReference>
<sequence>MTKTTKCAKGALVGLVLGAFAATPAQAFFFGSKTSNYTQTDYPIVLVHGLFGFDTIGPVDYWHRIPSALREDGADVYVAQVSAANSTEVRGEQLLAQVEEILAITGAERVNLIGHSHGGPTIRYVSGVRPDLVGSVSSVAGPHKGSDVADLIGGVAPAGGPAEAVVASVVNGFTGLIDLMSEGGFDQDSASALYSLSSYGSEEFNAQFPAGIPAACGDGDHIVDGVRYYSWSGTGVLTNALDPSDLLLGLTSLAFVGEKNDGLVGRCSSHLGKVIRDDFRQNHLDEVNQVLGLYAPFTTSPVSVYRQHANRLKNTGL</sequence>
<feature type="signal peptide" evidence="1">
    <location>
        <begin position="1"/>
        <end position="27"/>
    </location>
</feature>
<dbReference type="RefSeq" id="WP_136549537.1">
    <property type="nucleotide sequence ID" value="NZ_CP031093.1"/>
</dbReference>